<evidence type="ECO:0000256" key="5">
    <source>
        <dbReference type="ARBA" id="ARBA00022989"/>
    </source>
</evidence>
<feature type="transmembrane region" description="Helical" evidence="8">
    <location>
        <begin position="247"/>
        <end position="270"/>
    </location>
</feature>
<organism evidence="9 10">
    <name type="scientific">Tistlia consotensis USBA 355</name>
    <dbReference type="NCBI Taxonomy" id="560819"/>
    <lineage>
        <taxon>Bacteria</taxon>
        <taxon>Pseudomonadati</taxon>
        <taxon>Pseudomonadota</taxon>
        <taxon>Alphaproteobacteria</taxon>
        <taxon>Rhodospirillales</taxon>
        <taxon>Rhodovibrionaceae</taxon>
        <taxon>Tistlia</taxon>
    </lineage>
</organism>
<keyword evidence="10" id="KW-1185">Reference proteome</keyword>
<dbReference type="GO" id="GO:0005886">
    <property type="term" value="C:plasma membrane"/>
    <property type="evidence" value="ECO:0007669"/>
    <property type="project" value="UniProtKB-SubCell"/>
</dbReference>
<dbReference type="PANTHER" id="PTHR22926:SF3">
    <property type="entry name" value="UNDECAPRENYL-PHOSPHATE ALPHA-N-ACETYLGLUCOSAMINYL 1-PHOSPHATE TRANSFERASE"/>
    <property type="match status" value="1"/>
</dbReference>
<name>A0A1Y6BHR9_9PROT</name>
<evidence type="ECO:0000256" key="4">
    <source>
        <dbReference type="ARBA" id="ARBA00022692"/>
    </source>
</evidence>
<keyword evidence="7" id="KW-0479">Metal-binding</keyword>
<feature type="binding site" evidence="7">
    <location>
        <position position="164"/>
    </location>
    <ligand>
        <name>Mg(2+)</name>
        <dbReference type="ChEBI" id="CHEBI:18420"/>
    </ligand>
</feature>
<dbReference type="Pfam" id="PF00953">
    <property type="entry name" value="Glycos_transf_4"/>
    <property type="match status" value="1"/>
</dbReference>
<dbReference type="AlphaFoldDB" id="A0A1Y6BHR9"/>
<dbReference type="STRING" id="560819.SAMN05428998_104277"/>
<reference evidence="9 10" key="1">
    <citation type="submission" date="2017-04" db="EMBL/GenBank/DDBJ databases">
        <authorList>
            <person name="Afonso C.L."/>
            <person name="Miller P.J."/>
            <person name="Scott M.A."/>
            <person name="Spackman E."/>
            <person name="Goraichik I."/>
            <person name="Dimitrov K.M."/>
            <person name="Suarez D.L."/>
            <person name="Swayne D.E."/>
        </authorList>
    </citation>
    <scope>NUCLEOTIDE SEQUENCE [LARGE SCALE GENOMIC DNA]</scope>
    <source>
        <strain evidence="9 10">USBA 355</strain>
    </source>
</reference>
<keyword evidence="2" id="KW-1003">Cell membrane</keyword>
<accession>A0A1Y6BHR9</accession>
<evidence type="ECO:0000256" key="6">
    <source>
        <dbReference type="ARBA" id="ARBA00023136"/>
    </source>
</evidence>
<comment type="subcellular location">
    <subcellularLocation>
        <location evidence="1">Cell membrane</location>
        <topology evidence="1">Multi-pass membrane protein</topology>
    </subcellularLocation>
</comment>
<sequence>MPTTASTWSDLLPLAATLALVFLLSLAGTGALARLLHRRGILDRPNERSSHSDPTPRGGGLAIVGALLLGWPLLLLWQGGAPPAGLWIIWSGALLLAAISFVDDLVSLGAAPRFAAQIVAVAAGLALLDGPGGGVGPVFQGLLPFWLDRLLAGLAWLWFVNLYNFMDGIDGITGVESAGLGIGIALLFGLGGALLPAGLALLIAAAAVGFLAWNWQPARIFMGDVGSVPLGFLLGWLLLLAAAEGQWAAALILPAYYWCDATITLLRRAARRERVWRAHREHFYQRAVQRGLSHAAVARLIGFVDAGLIVLALLAGRLGPWTALAAAALLVAWLLRRLARGRARQAGAGQHA</sequence>
<evidence type="ECO:0000256" key="3">
    <source>
        <dbReference type="ARBA" id="ARBA00022679"/>
    </source>
</evidence>
<keyword evidence="6 8" id="KW-0472">Membrane</keyword>
<feature type="transmembrane region" description="Helical" evidence="8">
    <location>
        <begin position="84"/>
        <end position="102"/>
    </location>
</feature>
<dbReference type="GO" id="GO:0046872">
    <property type="term" value="F:metal ion binding"/>
    <property type="evidence" value="ECO:0007669"/>
    <property type="project" value="UniProtKB-KW"/>
</dbReference>
<keyword evidence="5 8" id="KW-1133">Transmembrane helix</keyword>
<keyword evidence="4 8" id="KW-0812">Transmembrane</keyword>
<dbReference type="InterPro" id="IPR000715">
    <property type="entry name" value="Glycosyl_transferase_4"/>
</dbReference>
<dbReference type="GO" id="GO:0071555">
    <property type="term" value="P:cell wall organization"/>
    <property type="evidence" value="ECO:0007669"/>
    <property type="project" value="TreeGrafter"/>
</dbReference>
<feature type="transmembrane region" description="Helical" evidence="8">
    <location>
        <begin position="142"/>
        <end position="160"/>
    </location>
</feature>
<dbReference type="EMBL" id="FWZX01000004">
    <property type="protein sequence ID" value="SMF09857.1"/>
    <property type="molecule type" value="Genomic_DNA"/>
</dbReference>
<evidence type="ECO:0000256" key="8">
    <source>
        <dbReference type="SAM" id="Phobius"/>
    </source>
</evidence>
<feature type="transmembrane region" description="Helical" evidence="8">
    <location>
        <begin position="220"/>
        <end position="241"/>
    </location>
</feature>
<dbReference type="RefSeq" id="WP_085121970.1">
    <property type="nucleotide sequence ID" value="NZ_FWZX01000004.1"/>
</dbReference>
<evidence type="ECO:0000313" key="9">
    <source>
        <dbReference type="EMBL" id="SMF09857.1"/>
    </source>
</evidence>
<feature type="binding site" evidence="7">
    <location>
        <position position="224"/>
    </location>
    <ligand>
        <name>Mg(2+)</name>
        <dbReference type="ChEBI" id="CHEBI:18420"/>
    </ligand>
</feature>
<protein>
    <submittedName>
        <fullName evidence="9">UDP-N-acetylmuramyl pentapeptide phosphotransferase/UDP-N-acetylglucosamine-1-phosphate transferase</fullName>
    </submittedName>
</protein>
<keyword evidence="7" id="KW-0460">Magnesium</keyword>
<dbReference type="Proteomes" id="UP000192917">
    <property type="component" value="Unassembled WGS sequence"/>
</dbReference>
<dbReference type="GO" id="GO:0044038">
    <property type="term" value="P:cell wall macromolecule biosynthetic process"/>
    <property type="evidence" value="ECO:0007669"/>
    <property type="project" value="TreeGrafter"/>
</dbReference>
<evidence type="ECO:0000256" key="1">
    <source>
        <dbReference type="ARBA" id="ARBA00004651"/>
    </source>
</evidence>
<dbReference type="GO" id="GO:0016780">
    <property type="term" value="F:phosphotransferase activity, for other substituted phosphate groups"/>
    <property type="evidence" value="ECO:0007669"/>
    <property type="project" value="InterPro"/>
</dbReference>
<keyword evidence="3 9" id="KW-0808">Transferase</keyword>
<dbReference type="GO" id="GO:0009103">
    <property type="term" value="P:lipopolysaccharide biosynthetic process"/>
    <property type="evidence" value="ECO:0007669"/>
    <property type="project" value="TreeGrafter"/>
</dbReference>
<feature type="transmembrane region" description="Helical" evidence="8">
    <location>
        <begin position="114"/>
        <end position="130"/>
    </location>
</feature>
<feature type="transmembrane region" description="Helical" evidence="8">
    <location>
        <begin position="291"/>
        <end position="312"/>
    </location>
</feature>
<evidence type="ECO:0000256" key="7">
    <source>
        <dbReference type="PIRSR" id="PIRSR600715-1"/>
    </source>
</evidence>
<evidence type="ECO:0000256" key="2">
    <source>
        <dbReference type="ARBA" id="ARBA00022475"/>
    </source>
</evidence>
<dbReference type="PANTHER" id="PTHR22926">
    <property type="entry name" value="PHOSPHO-N-ACETYLMURAMOYL-PENTAPEPTIDE-TRANSFERASE"/>
    <property type="match status" value="1"/>
</dbReference>
<comment type="cofactor">
    <cofactor evidence="7">
        <name>Mg(2+)</name>
        <dbReference type="ChEBI" id="CHEBI:18420"/>
    </cofactor>
</comment>
<feature type="transmembrane region" description="Helical" evidence="8">
    <location>
        <begin position="57"/>
        <end position="77"/>
    </location>
</feature>
<feature type="transmembrane region" description="Helical" evidence="8">
    <location>
        <begin position="180"/>
        <end position="213"/>
    </location>
</feature>
<gene>
    <name evidence="9" type="ORF">SAMN05428998_104277</name>
</gene>
<dbReference type="CDD" id="cd06854">
    <property type="entry name" value="GT_WbpL_WbcO_like"/>
    <property type="match status" value="1"/>
</dbReference>
<proteinExistence type="predicted"/>
<evidence type="ECO:0000313" key="10">
    <source>
        <dbReference type="Proteomes" id="UP000192917"/>
    </source>
</evidence>
<feature type="transmembrane region" description="Helical" evidence="8">
    <location>
        <begin position="318"/>
        <end position="335"/>
    </location>
</feature>